<keyword evidence="1 3" id="KW-0547">Nucleotide-binding</keyword>
<comment type="function">
    <text evidence="3">Catalyzes the phosphorylation of the 3'-hydroxyl group of dephosphocoenzyme A to form coenzyme A.</text>
</comment>
<evidence type="ECO:0000256" key="1">
    <source>
        <dbReference type="ARBA" id="ARBA00022741"/>
    </source>
</evidence>
<dbReference type="UniPathway" id="UPA00241">
    <property type="reaction ID" value="UER00356"/>
</dbReference>
<comment type="subcellular location">
    <subcellularLocation>
        <location evidence="3">Cytoplasm</location>
    </subcellularLocation>
</comment>
<keyword evidence="3 5" id="KW-0808">Transferase</keyword>
<dbReference type="Proteomes" id="UP000266484">
    <property type="component" value="Unassembled WGS sequence"/>
</dbReference>
<evidence type="ECO:0000313" key="6">
    <source>
        <dbReference type="Proteomes" id="UP000266484"/>
    </source>
</evidence>
<keyword evidence="2 3" id="KW-0067">ATP-binding</keyword>
<dbReference type="PROSITE" id="PS51219">
    <property type="entry name" value="DPCK"/>
    <property type="match status" value="1"/>
</dbReference>
<dbReference type="RefSeq" id="WP_119381017.1">
    <property type="nucleotide sequence ID" value="NZ_QWGT01000001.1"/>
</dbReference>
<keyword evidence="6" id="KW-1185">Reference proteome</keyword>
<gene>
    <name evidence="3" type="primary">coaE</name>
    <name evidence="5" type="ORF">DZG00_00085</name>
</gene>
<dbReference type="EMBL" id="QWGT01000001">
    <property type="protein sequence ID" value="RIJ53585.1"/>
    <property type="molecule type" value="Genomic_DNA"/>
</dbReference>
<keyword evidence="3" id="KW-0173">Coenzyme A biosynthesis</keyword>
<evidence type="ECO:0000256" key="3">
    <source>
        <dbReference type="HAMAP-Rule" id="MF_00376"/>
    </source>
</evidence>
<sequence length="204" mass="21576">MQLIGLTGGIAAGKTVVADRLAELGAVRIDADRLAREVVEPGTPALAEIARRFGPGVIASDGSLDRPALGAVVFQDADARRDLEAITHPAVRALSAERMAAAGEADPDAVVVYDIPLLVESGRVDEFDRIVVVHAPREERVRRLVELRGMLPEEAERRIASQATDGERLAVADDVIDSGVSLASTLAQTDRLWANLSDGVGGRS</sequence>
<evidence type="ECO:0000256" key="4">
    <source>
        <dbReference type="NCBIfam" id="TIGR00152"/>
    </source>
</evidence>
<dbReference type="PANTHER" id="PTHR10695:SF46">
    <property type="entry name" value="BIFUNCTIONAL COENZYME A SYNTHASE-RELATED"/>
    <property type="match status" value="1"/>
</dbReference>
<dbReference type="PANTHER" id="PTHR10695">
    <property type="entry name" value="DEPHOSPHO-COA KINASE-RELATED"/>
    <property type="match status" value="1"/>
</dbReference>
<dbReference type="Gene3D" id="3.40.50.300">
    <property type="entry name" value="P-loop containing nucleotide triphosphate hydrolases"/>
    <property type="match status" value="1"/>
</dbReference>
<accession>A0A399TFW8</accession>
<dbReference type="CDD" id="cd02022">
    <property type="entry name" value="DPCK"/>
    <property type="match status" value="1"/>
</dbReference>
<comment type="similarity">
    <text evidence="3">Belongs to the CoaE family.</text>
</comment>
<reference evidence="5 6" key="1">
    <citation type="submission" date="2018-08" db="EMBL/GenBank/DDBJ databases">
        <title>Genome Sequence of Clavibacter michiganensis Subspecies type strains, and the Atypical Peach-Colored Strains Isolated from Tomato.</title>
        <authorList>
            <person name="Osdaghi E."/>
            <person name="Portier P."/>
            <person name="Briand M."/>
            <person name="Jacques M.-A."/>
        </authorList>
    </citation>
    <scope>NUCLEOTIDE SEQUENCE [LARGE SCALE GENOMIC DNA]</scope>
    <source>
        <strain evidence="5 6">CFBP 8615</strain>
    </source>
</reference>
<feature type="binding site" evidence="3">
    <location>
        <begin position="11"/>
        <end position="16"/>
    </location>
    <ligand>
        <name>ATP</name>
        <dbReference type="ChEBI" id="CHEBI:30616"/>
    </ligand>
</feature>
<evidence type="ECO:0000256" key="2">
    <source>
        <dbReference type="ARBA" id="ARBA00022840"/>
    </source>
</evidence>
<proteinExistence type="inferred from homology"/>
<dbReference type="AlphaFoldDB" id="A0A399TFW8"/>
<keyword evidence="3 5" id="KW-0418">Kinase</keyword>
<dbReference type="NCBIfam" id="NF002879">
    <property type="entry name" value="PRK03333.1"/>
    <property type="match status" value="1"/>
</dbReference>
<organism evidence="5 6">
    <name type="scientific">Clavibacter lycopersici</name>
    <dbReference type="NCBI Taxonomy" id="2301718"/>
    <lineage>
        <taxon>Bacteria</taxon>
        <taxon>Bacillati</taxon>
        <taxon>Actinomycetota</taxon>
        <taxon>Actinomycetes</taxon>
        <taxon>Micrococcales</taxon>
        <taxon>Microbacteriaceae</taxon>
        <taxon>Clavibacter</taxon>
    </lineage>
</organism>
<evidence type="ECO:0000313" key="5">
    <source>
        <dbReference type="EMBL" id="RIJ53585.1"/>
    </source>
</evidence>
<protein>
    <recommendedName>
        <fullName evidence="3 4">Dephospho-CoA kinase</fullName>
        <ecNumber evidence="3 4">2.7.1.24</ecNumber>
    </recommendedName>
    <alternativeName>
        <fullName evidence="3">Dephosphocoenzyme A kinase</fullName>
    </alternativeName>
</protein>
<dbReference type="InterPro" id="IPR027417">
    <property type="entry name" value="P-loop_NTPase"/>
</dbReference>
<keyword evidence="3" id="KW-0963">Cytoplasm</keyword>
<dbReference type="InterPro" id="IPR001977">
    <property type="entry name" value="Depp_CoAkinase"/>
</dbReference>
<dbReference type="EC" id="2.7.1.24" evidence="3 4"/>
<dbReference type="GO" id="GO:0005524">
    <property type="term" value="F:ATP binding"/>
    <property type="evidence" value="ECO:0007669"/>
    <property type="project" value="UniProtKB-UniRule"/>
</dbReference>
<dbReference type="HAMAP" id="MF_00376">
    <property type="entry name" value="Dephospho_CoA_kinase"/>
    <property type="match status" value="1"/>
</dbReference>
<dbReference type="OrthoDB" id="9812943at2"/>
<dbReference type="SUPFAM" id="SSF52540">
    <property type="entry name" value="P-loop containing nucleoside triphosphate hydrolases"/>
    <property type="match status" value="1"/>
</dbReference>
<comment type="catalytic activity">
    <reaction evidence="3">
        <text>3'-dephospho-CoA + ATP = ADP + CoA + H(+)</text>
        <dbReference type="Rhea" id="RHEA:18245"/>
        <dbReference type="ChEBI" id="CHEBI:15378"/>
        <dbReference type="ChEBI" id="CHEBI:30616"/>
        <dbReference type="ChEBI" id="CHEBI:57287"/>
        <dbReference type="ChEBI" id="CHEBI:57328"/>
        <dbReference type="ChEBI" id="CHEBI:456216"/>
        <dbReference type="EC" id="2.7.1.24"/>
    </reaction>
</comment>
<dbReference type="GO" id="GO:0004140">
    <property type="term" value="F:dephospho-CoA kinase activity"/>
    <property type="evidence" value="ECO:0007669"/>
    <property type="project" value="UniProtKB-UniRule"/>
</dbReference>
<name>A0A399TFW8_9MICO</name>
<comment type="pathway">
    <text evidence="3">Cofactor biosynthesis; coenzyme A biosynthesis; CoA from (R)-pantothenate: step 5/5.</text>
</comment>
<dbReference type="GO" id="GO:0015937">
    <property type="term" value="P:coenzyme A biosynthetic process"/>
    <property type="evidence" value="ECO:0007669"/>
    <property type="project" value="UniProtKB-UniRule"/>
</dbReference>
<dbReference type="Pfam" id="PF01121">
    <property type="entry name" value="CoaE"/>
    <property type="match status" value="1"/>
</dbReference>
<comment type="caution">
    <text evidence="5">The sequence shown here is derived from an EMBL/GenBank/DDBJ whole genome shotgun (WGS) entry which is preliminary data.</text>
</comment>
<dbReference type="GO" id="GO:0005737">
    <property type="term" value="C:cytoplasm"/>
    <property type="evidence" value="ECO:0007669"/>
    <property type="project" value="UniProtKB-SubCell"/>
</dbReference>
<dbReference type="NCBIfam" id="TIGR00152">
    <property type="entry name" value="dephospho-CoA kinase"/>
    <property type="match status" value="1"/>
</dbReference>